<dbReference type="GO" id="GO:0047356">
    <property type="term" value="F:CDP-ribitol ribitolphosphotransferase activity"/>
    <property type="evidence" value="ECO:0007669"/>
    <property type="project" value="UniProtKB-EC"/>
</dbReference>
<sequence length="657" mass="73453">MPVEFRVESVEWERVNLTFDLRIAWTPSTGGQPEPVVPTPVTVDDVATVPSDVIELEDVDEGPGGAEGDDAGQDVAAADGSRVVPSAMPELATTADDTIPPQLVRIFIRDTKQTHRVSWSSLGDGRYRVAINLSNFANRAFIPRGTWKFYARLDSGAEVGGVWDLDRLDELESLTRVFLFAGNREAFTVSFGLTEDDTNPLFAMRAYSFARKSGGGRKKKGGPVRRARRSVKNLTSLSRRRQLAQLIYDRTAQAEHAQRSVRKAAGKSVRPRVLFASEMRAGLEGNLLAVRDRLVERGLDQRLDLRYSFRTSRTATSRSFLSVVQELARADIVLIDDYFPPLEKLKLKPGCRIIQVWHAGSGFKSVGFSRFGKFGSPGLTNAHRAYTYAITASHHLKHVYAEVFGIEEEAVIPTGLPRIDTFLDPVAQEHARSEVYTEFPALRSKRVIMFAPTFRGRGANQAYYDYSQIDFQALYDLCGDDTVVAFRMHHFIHEPVPIPDSMRDRFIDVASYRNGNNLLLVTDVLVTDYSSIIFEFSLLDRPMLFFAYDEQVYSAVRGFHRPYEETAPGKVCHTFDELLEAIRDQDFELERTEAFRAENFDVIDTHSSDRVIDWLILGDPPASAVAVEPVEAPNPNRAVTTGTSALVPAVLTERSGS</sequence>
<dbReference type="SUPFAM" id="SSF53756">
    <property type="entry name" value="UDP-Glycosyltransferase/glycogen phosphorylase"/>
    <property type="match status" value="1"/>
</dbReference>
<proteinExistence type="inferred from homology"/>
<dbReference type="GO" id="GO:0005886">
    <property type="term" value="C:plasma membrane"/>
    <property type="evidence" value="ECO:0007669"/>
    <property type="project" value="UniProtKB-SubCell"/>
</dbReference>
<evidence type="ECO:0000256" key="3">
    <source>
        <dbReference type="ARBA" id="ARBA00022475"/>
    </source>
</evidence>
<gene>
    <name evidence="7" type="primary">tarL</name>
    <name evidence="7" type="ORF">KDY119_02610</name>
</gene>
<evidence type="ECO:0000256" key="5">
    <source>
        <dbReference type="ARBA" id="ARBA00022944"/>
    </source>
</evidence>
<dbReference type="GO" id="GO:0047355">
    <property type="term" value="F:CDP-glycerol glycerophosphotransferase activity"/>
    <property type="evidence" value="ECO:0007669"/>
    <property type="project" value="InterPro"/>
</dbReference>
<dbReference type="PANTHER" id="PTHR37316">
    <property type="entry name" value="TEICHOIC ACID GLYCEROL-PHOSPHATE PRIMASE"/>
    <property type="match status" value="1"/>
</dbReference>
<evidence type="ECO:0000313" key="8">
    <source>
        <dbReference type="Proteomes" id="UP000326702"/>
    </source>
</evidence>
<dbReference type="InterPro" id="IPR007554">
    <property type="entry name" value="Glycerophosphate_synth"/>
</dbReference>
<dbReference type="Proteomes" id="UP000326702">
    <property type="component" value="Chromosome"/>
</dbReference>
<keyword evidence="6" id="KW-0472">Membrane</keyword>
<name>A0A5P9QCC9_9MICO</name>
<protein>
    <submittedName>
        <fullName evidence="7">CDP-ribitol ribitolphosphotransferase</fullName>
        <ecNumber evidence="7">2.7.8.14</ecNumber>
        <ecNumber evidence="7">2.7.8.47</ecNumber>
    </submittedName>
</protein>
<evidence type="ECO:0000256" key="4">
    <source>
        <dbReference type="ARBA" id="ARBA00022679"/>
    </source>
</evidence>
<dbReference type="KEGG" id="lxl:KDY119_02610"/>
<dbReference type="EMBL" id="CP045529">
    <property type="protein sequence ID" value="QFU99084.1"/>
    <property type="molecule type" value="Genomic_DNA"/>
</dbReference>
<organism evidence="7 8">
    <name type="scientific">Luteimicrobium xylanilyticum</name>
    <dbReference type="NCBI Taxonomy" id="1133546"/>
    <lineage>
        <taxon>Bacteria</taxon>
        <taxon>Bacillati</taxon>
        <taxon>Actinomycetota</taxon>
        <taxon>Actinomycetes</taxon>
        <taxon>Micrococcales</taxon>
        <taxon>Luteimicrobium</taxon>
    </lineage>
</organism>
<evidence type="ECO:0000313" key="7">
    <source>
        <dbReference type="EMBL" id="QFU99084.1"/>
    </source>
</evidence>
<keyword evidence="4 7" id="KW-0808">Transferase</keyword>
<dbReference type="Pfam" id="PF04464">
    <property type="entry name" value="Glyphos_transf"/>
    <property type="match status" value="1"/>
</dbReference>
<dbReference type="RefSeq" id="WP_051136196.1">
    <property type="nucleotide sequence ID" value="NZ_BAABIH010000008.1"/>
</dbReference>
<evidence type="ECO:0000256" key="1">
    <source>
        <dbReference type="ARBA" id="ARBA00004202"/>
    </source>
</evidence>
<comment type="subcellular location">
    <subcellularLocation>
        <location evidence="1">Cell membrane</location>
        <topology evidence="1">Peripheral membrane protein</topology>
    </subcellularLocation>
</comment>
<dbReference type="InterPro" id="IPR043149">
    <property type="entry name" value="TagF_N"/>
</dbReference>
<keyword evidence="3" id="KW-1003">Cell membrane</keyword>
<dbReference type="InterPro" id="IPR051612">
    <property type="entry name" value="Teichoic_Acid_Biosynth"/>
</dbReference>
<evidence type="ECO:0000256" key="2">
    <source>
        <dbReference type="ARBA" id="ARBA00010488"/>
    </source>
</evidence>
<dbReference type="EC" id="2.7.8.47" evidence="7"/>
<dbReference type="Gene3D" id="3.40.50.12580">
    <property type="match status" value="1"/>
</dbReference>
<keyword evidence="8" id="KW-1185">Reference proteome</keyword>
<keyword evidence="5" id="KW-0777">Teichoic acid biosynthesis</keyword>
<accession>A0A5P9QCC9</accession>
<evidence type="ECO:0000256" key="6">
    <source>
        <dbReference type="ARBA" id="ARBA00023136"/>
    </source>
</evidence>
<dbReference type="InterPro" id="IPR043148">
    <property type="entry name" value="TagF_C"/>
</dbReference>
<dbReference type="EC" id="2.7.8.14" evidence="7"/>
<dbReference type="Gene3D" id="3.40.50.11820">
    <property type="match status" value="1"/>
</dbReference>
<comment type="similarity">
    <text evidence="2">Belongs to the CDP-glycerol glycerophosphotransferase family.</text>
</comment>
<dbReference type="PANTHER" id="PTHR37316:SF2">
    <property type="entry name" value="TEICHOIC ACID RIBITOL-PHOSPHATE POLYMERASE TARK"/>
    <property type="match status" value="1"/>
</dbReference>
<dbReference type="GO" id="GO:0019350">
    <property type="term" value="P:teichoic acid biosynthetic process"/>
    <property type="evidence" value="ECO:0007669"/>
    <property type="project" value="UniProtKB-KW"/>
</dbReference>
<dbReference type="AlphaFoldDB" id="A0A5P9QCC9"/>
<reference evidence="7 8" key="1">
    <citation type="submission" date="2019-10" db="EMBL/GenBank/DDBJ databases">
        <title>Genome sequence of Luteimicrobium xylanilyticum HY-24.</title>
        <authorList>
            <person name="Kim D.Y."/>
            <person name="Park H.-Y."/>
        </authorList>
    </citation>
    <scope>NUCLEOTIDE SEQUENCE [LARGE SCALE GENOMIC DNA]</scope>
    <source>
        <strain evidence="7 8">HY-24</strain>
    </source>
</reference>